<comment type="similarity">
    <text evidence="4">Belongs to the Maf family.</text>
</comment>
<keyword evidence="3 4" id="KW-0546">Nucleotide metabolism</keyword>
<dbReference type="PIRSF" id="PIRSF006305">
    <property type="entry name" value="Maf"/>
    <property type="match status" value="1"/>
</dbReference>
<dbReference type="Gene3D" id="3.90.950.10">
    <property type="match status" value="1"/>
</dbReference>
<dbReference type="RefSeq" id="WP_049707021.1">
    <property type="nucleotide sequence ID" value="NZ_BMFM01000001.1"/>
</dbReference>
<dbReference type="Proteomes" id="UP000321062">
    <property type="component" value="Chromosome"/>
</dbReference>
<evidence type="ECO:0000256" key="1">
    <source>
        <dbReference type="ARBA" id="ARBA00001968"/>
    </source>
</evidence>
<name>A0A5B9DSU0_9HYPH</name>
<evidence type="ECO:0000313" key="5">
    <source>
        <dbReference type="EMBL" id="QEE22501.1"/>
    </source>
</evidence>
<dbReference type="AlphaFoldDB" id="A0A5B9DSU0"/>
<keyword evidence="2 4" id="KW-0378">Hydrolase</keyword>
<dbReference type="PANTHER" id="PTHR43213">
    <property type="entry name" value="BIFUNCTIONAL DTTP/UTP PYROPHOSPHATASE/METHYLTRANSFERASE PROTEIN-RELATED"/>
    <property type="match status" value="1"/>
</dbReference>
<dbReference type="GO" id="GO:0005737">
    <property type="term" value="C:cytoplasm"/>
    <property type="evidence" value="ECO:0007669"/>
    <property type="project" value="UniProtKB-SubCell"/>
</dbReference>
<dbReference type="InterPro" id="IPR003697">
    <property type="entry name" value="Maf-like"/>
</dbReference>
<dbReference type="Pfam" id="PF02545">
    <property type="entry name" value="Maf"/>
    <property type="match status" value="1"/>
</dbReference>
<dbReference type="EMBL" id="CP041690">
    <property type="protein sequence ID" value="QEE22501.1"/>
    <property type="molecule type" value="Genomic_DNA"/>
</dbReference>
<sequence>MLILASQSPARKALLSGARVAYDARPAHIDERRIEAEAVARGADARDIALLLARAKALAVAALSPTAIVIGADQTLALGDELLHKPETMEEAARQLSYLKGKTHRLHAGVVLVQGDKVLWEHVETAELTMREFSDAERDEILALEGEDALSSVGGYRLEGASVRLFETITGDYFTILGLPLLPLLSALREFAPQYLKGAEL</sequence>
<evidence type="ECO:0000256" key="4">
    <source>
        <dbReference type="HAMAP-Rule" id="MF_00528"/>
    </source>
</evidence>
<feature type="active site" description="Proton acceptor" evidence="4">
    <location>
        <position position="73"/>
    </location>
</feature>
<evidence type="ECO:0000256" key="3">
    <source>
        <dbReference type="ARBA" id="ARBA00023080"/>
    </source>
</evidence>
<dbReference type="EC" id="3.6.1.9" evidence="4"/>
<dbReference type="KEGG" id="yti:FNA67_21060"/>
<dbReference type="SUPFAM" id="SSF52972">
    <property type="entry name" value="ITPase-like"/>
    <property type="match status" value="1"/>
</dbReference>
<evidence type="ECO:0000256" key="2">
    <source>
        <dbReference type="ARBA" id="ARBA00022801"/>
    </source>
</evidence>
<dbReference type="InterPro" id="IPR029001">
    <property type="entry name" value="ITPase-like_fam"/>
</dbReference>
<comment type="cofactor">
    <cofactor evidence="1 4">
        <name>a divalent metal cation</name>
        <dbReference type="ChEBI" id="CHEBI:60240"/>
    </cofactor>
</comment>
<gene>
    <name evidence="5" type="ORF">FNA67_21060</name>
</gene>
<dbReference type="GO" id="GO:0047429">
    <property type="term" value="F:nucleoside triphosphate diphosphatase activity"/>
    <property type="evidence" value="ECO:0007669"/>
    <property type="project" value="UniProtKB-EC"/>
</dbReference>
<dbReference type="HAMAP" id="MF_00528">
    <property type="entry name" value="Maf"/>
    <property type="match status" value="1"/>
</dbReference>
<evidence type="ECO:0000313" key="6">
    <source>
        <dbReference type="Proteomes" id="UP000321062"/>
    </source>
</evidence>
<comment type="function">
    <text evidence="4">Nucleoside triphosphate pyrophosphatase. May have a dual role in cell division arrest and in preventing the incorporation of modified nucleotides into cellular nucleic acids.</text>
</comment>
<comment type="subcellular location">
    <subcellularLocation>
        <location evidence="4">Cytoplasm</location>
    </subcellularLocation>
</comment>
<proteinExistence type="inferred from homology"/>
<keyword evidence="4" id="KW-0963">Cytoplasm</keyword>
<protein>
    <recommendedName>
        <fullName evidence="4">Nucleoside triphosphate pyrophosphatase</fullName>
        <ecNumber evidence="4">3.6.1.9</ecNumber>
    </recommendedName>
    <alternativeName>
        <fullName evidence="4">Nucleotide pyrophosphatase</fullName>
        <shortName evidence="4">Nucleotide PPase</shortName>
    </alternativeName>
</protein>
<comment type="catalytic activity">
    <reaction evidence="4">
        <text>a 2'-deoxyribonucleoside 5'-triphosphate + H2O = a 2'-deoxyribonucleoside 5'-phosphate + diphosphate + H(+)</text>
        <dbReference type="Rhea" id="RHEA:44644"/>
        <dbReference type="ChEBI" id="CHEBI:15377"/>
        <dbReference type="ChEBI" id="CHEBI:15378"/>
        <dbReference type="ChEBI" id="CHEBI:33019"/>
        <dbReference type="ChEBI" id="CHEBI:61560"/>
        <dbReference type="ChEBI" id="CHEBI:65317"/>
        <dbReference type="EC" id="3.6.1.9"/>
    </reaction>
</comment>
<accession>A0A5B9DSU0</accession>
<dbReference type="PANTHER" id="PTHR43213:SF5">
    <property type="entry name" value="BIFUNCTIONAL DTTP_UTP PYROPHOSPHATASE_METHYLTRANSFERASE PROTEIN-RELATED"/>
    <property type="match status" value="1"/>
</dbReference>
<keyword evidence="6" id="KW-1185">Reference proteome</keyword>
<organism evidence="5 6">
    <name type="scientific">Paradevosia tibetensis</name>
    <dbReference type="NCBI Taxonomy" id="1447062"/>
    <lineage>
        <taxon>Bacteria</taxon>
        <taxon>Pseudomonadati</taxon>
        <taxon>Pseudomonadota</taxon>
        <taxon>Alphaproteobacteria</taxon>
        <taxon>Hyphomicrobiales</taxon>
        <taxon>Devosiaceae</taxon>
        <taxon>Paradevosia</taxon>
    </lineage>
</organism>
<reference evidence="5 6" key="1">
    <citation type="journal article" date="2015" name="Int. J. Syst. Evol. Microbiol.">
        <title>Youhaiella tibetensis gen. nov., sp. nov., isolated from subsurface sediment.</title>
        <authorList>
            <person name="Wang Y.X."/>
            <person name="Huang F.Q."/>
            <person name="Nogi Y."/>
            <person name="Pang S.J."/>
            <person name="Wang P.K."/>
            <person name="Lv J."/>
        </authorList>
    </citation>
    <scope>NUCLEOTIDE SEQUENCE [LARGE SCALE GENOMIC DNA]</scope>
    <source>
        <strain evidence="6">fig4</strain>
    </source>
</reference>
<dbReference type="GO" id="GO:0009117">
    <property type="term" value="P:nucleotide metabolic process"/>
    <property type="evidence" value="ECO:0007669"/>
    <property type="project" value="UniProtKB-KW"/>
</dbReference>
<dbReference type="OrthoDB" id="9813962at2"/>
<comment type="catalytic activity">
    <reaction evidence="4">
        <text>a ribonucleoside 5'-triphosphate + H2O = a ribonucleoside 5'-phosphate + diphosphate + H(+)</text>
        <dbReference type="Rhea" id="RHEA:23996"/>
        <dbReference type="ChEBI" id="CHEBI:15377"/>
        <dbReference type="ChEBI" id="CHEBI:15378"/>
        <dbReference type="ChEBI" id="CHEBI:33019"/>
        <dbReference type="ChEBI" id="CHEBI:58043"/>
        <dbReference type="ChEBI" id="CHEBI:61557"/>
        <dbReference type="EC" id="3.6.1.9"/>
    </reaction>
</comment>
<comment type="caution">
    <text evidence="4">Lacks conserved residue(s) required for the propagation of feature annotation.</text>
</comment>